<evidence type="ECO:0000313" key="8">
    <source>
        <dbReference type="Proteomes" id="UP000184368"/>
    </source>
</evidence>
<evidence type="ECO:0000256" key="5">
    <source>
        <dbReference type="ARBA" id="ARBA00023049"/>
    </source>
</evidence>
<dbReference type="Gene3D" id="3.40.140.10">
    <property type="entry name" value="Cytidine Deaminase, domain 2"/>
    <property type="match status" value="1"/>
</dbReference>
<keyword evidence="8" id="KW-1185">Reference proteome</keyword>
<dbReference type="CDD" id="cd08071">
    <property type="entry name" value="MPN_DUF2466"/>
    <property type="match status" value="1"/>
</dbReference>
<proteinExistence type="predicted"/>
<dbReference type="Pfam" id="PF04002">
    <property type="entry name" value="RadC"/>
    <property type="match status" value="1"/>
</dbReference>
<reference evidence="7 8" key="1">
    <citation type="submission" date="2016-11" db="EMBL/GenBank/DDBJ databases">
        <authorList>
            <person name="Jaros S."/>
            <person name="Januszkiewicz K."/>
            <person name="Wedrychowicz H."/>
        </authorList>
    </citation>
    <scope>NUCLEOTIDE SEQUENCE [LARGE SCALE GENOMIC DNA]</scope>
    <source>
        <strain evidence="7 8">DSM 26897</strain>
    </source>
</reference>
<dbReference type="InterPro" id="IPR020891">
    <property type="entry name" value="UPF0758_CS"/>
</dbReference>
<keyword evidence="4" id="KW-0862">Zinc</keyword>
<dbReference type="Proteomes" id="UP000184368">
    <property type="component" value="Unassembled WGS sequence"/>
</dbReference>
<keyword evidence="3" id="KW-0378">Hydrolase</keyword>
<dbReference type="AlphaFoldDB" id="A0A1M4SPY5"/>
<dbReference type="PANTHER" id="PTHR30471:SF3">
    <property type="entry name" value="UPF0758 PROTEIN YEES-RELATED"/>
    <property type="match status" value="1"/>
</dbReference>
<dbReference type="PROSITE" id="PS01302">
    <property type="entry name" value="UPF0758"/>
    <property type="match status" value="1"/>
</dbReference>
<dbReference type="InterPro" id="IPR037518">
    <property type="entry name" value="MPN"/>
</dbReference>
<dbReference type="GO" id="GO:0006508">
    <property type="term" value="P:proteolysis"/>
    <property type="evidence" value="ECO:0007669"/>
    <property type="project" value="UniProtKB-KW"/>
</dbReference>
<feature type="domain" description="MPN" evidence="6">
    <location>
        <begin position="31"/>
        <end position="156"/>
    </location>
</feature>
<keyword evidence="1" id="KW-0645">Protease</keyword>
<dbReference type="InterPro" id="IPR001405">
    <property type="entry name" value="UPF0758"/>
</dbReference>
<evidence type="ECO:0000313" key="7">
    <source>
        <dbReference type="EMBL" id="SHE34256.1"/>
    </source>
</evidence>
<evidence type="ECO:0000256" key="1">
    <source>
        <dbReference type="ARBA" id="ARBA00022670"/>
    </source>
</evidence>
<dbReference type="EMBL" id="FQUO01000001">
    <property type="protein sequence ID" value="SHE34256.1"/>
    <property type="molecule type" value="Genomic_DNA"/>
</dbReference>
<dbReference type="InterPro" id="IPR025657">
    <property type="entry name" value="RadC_JAB"/>
</dbReference>
<dbReference type="GO" id="GO:0008237">
    <property type="term" value="F:metallopeptidase activity"/>
    <property type="evidence" value="ECO:0007669"/>
    <property type="project" value="UniProtKB-KW"/>
</dbReference>
<evidence type="ECO:0000256" key="3">
    <source>
        <dbReference type="ARBA" id="ARBA00022801"/>
    </source>
</evidence>
<dbReference type="PROSITE" id="PS50249">
    <property type="entry name" value="MPN"/>
    <property type="match status" value="1"/>
</dbReference>
<organism evidence="7 8">
    <name type="scientific">Cnuella takakiae</name>
    <dbReference type="NCBI Taxonomy" id="1302690"/>
    <lineage>
        <taxon>Bacteria</taxon>
        <taxon>Pseudomonadati</taxon>
        <taxon>Bacteroidota</taxon>
        <taxon>Chitinophagia</taxon>
        <taxon>Chitinophagales</taxon>
        <taxon>Chitinophagaceae</taxon>
        <taxon>Cnuella</taxon>
    </lineage>
</organism>
<evidence type="ECO:0000256" key="2">
    <source>
        <dbReference type="ARBA" id="ARBA00022723"/>
    </source>
</evidence>
<dbReference type="PANTHER" id="PTHR30471">
    <property type="entry name" value="DNA REPAIR PROTEIN RADC"/>
    <property type="match status" value="1"/>
</dbReference>
<keyword evidence="5" id="KW-0482">Metalloprotease</keyword>
<accession>A0A1M4SPY5</accession>
<keyword evidence="2" id="KW-0479">Metal-binding</keyword>
<evidence type="ECO:0000259" key="6">
    <source>
        <dbReference type="PROSITE" id="PS50249"/>
    </source>
</evidence>
<gene>
    <name evidence="7" type="ORF">SAMN05444008_101196</name>
</gene>
<evidence type="ECO:0000256" key="4">
    <source>
        <dbReference type="ARBA" id="ARBA00022833"/>
    </source>
</evidence>
<dbReference type="GO" id="GO:0046872">
    <property type="term" value="F:metal ion binding"/>
    <property type="evidence" value="ECO:0007669"/>
    <property type="project" value="UniProtKB-KW"/>
</dbReference>
<protein>
    <submittedName>
        <fullName evidence="7">DNA repair protein radc</fullName>
    </submittedName>
</protein>
<sequence>MKRTMTPASAFVVSEVKLSYVNKVKAAERKQIMSSFDTYQLLLHTWELDTLDLQEHFCVLMLNRLNQVLALYRLSTGGLTGTVADPRLVFSTALKVCACSIILAHNHPSGTLRPSRADEELTYKMKEAGRMLDIKVLDHIIISSENYFSFADEGLL</sequence>
<name>A0A1M4SPY5_9BACT</name>
<dbReference type="RefSeq" id="WP_073039131.1">
    <property type="nucleotide sequence ID" value="NZ_FQUO01000001.1"/>
</dbReference>